<dbReference type="AlphaFoldDB" id="A0A1S3JGK7"/>
<dbReference type="GO" id="GO:0004864">
    <property type="term" value="F:protein phosphatase inhibitor activity"/>
    <property type="evidence" value="ECO:0007669"/>
    <property type="project" value="UniProtKB-KW"/>
</dbReference>
<accession>A0A1S3JGK7</accession>
<name>A0A1S3JGK7_LINAN</name>
<dbReference type="OrthoDB" id="551302at2759"/>
<feature type="region of interest" description="Disordered" evidence="2">
    <location>
        <begin position="153"/>
        <end position="174"/>
    </location>
</feature>
<protein>
    <submittedName>
        <fullName evidence="4">Protein phosphatase inhibitor 2</fullName>
    </submittedName>
</protein>
<dbReference type="Gene3D" id="6.10.250.1050">
    <property type="match status" value="2"/>
</dbReference>
<dbReference type="InParanoid" id="A0A1S3JGK7"/>
<organism evidence="3 4">
    <name type="scientific">Lingula anatina</name>
    <name type="common">Brachiopod</name>
    <name type="synonym">Lingula unguis</name>
    <dbReference type="NCBI Taxonomy" id="7574"/>
    <lineage>
        <taxon>Eukaryota</taxon>
        <taxon>Metazoa</taxon>
        <taxon>Spiralia</taxon>
        <taxon>Lophotrochozoa</taxon>
        <taxon>Brachiopoda</taxon>
        <taxon>Linguliformea</taxon>
        <taxon>Lingulata</taxon>
        <taxon>Lingulida</taxon>
        <taxon>Linguloidea</taxon>
        <taxon>Lingulidae</taxon>
        <taxon>Lingula</taxon>
    </lineage>
</organism>
<dbReference type="STRING" id="7574.A0A1S3JGK7"/>
<evidence type="ECO:0000313" key="3">
    <source>
        <dbReference type="Proteomes" id="UP000085678"/>
    </source>
</evidence>
<dbReference type="Proteomes" id="UP000085678">
    <property type="component" value="Unplaced"/>
</dbReference>
<keyword evidence="4" id="KW-0650">Protein phosphatase inhibitor</keyword>
<dbReference type="PANTHER" id="PTHR12398">
    <property type="entry name" value="PROTEIN PHOSPHATASE INHIBITOR"/>
    <property type="match status" value="1"/>
</dbReference>
<keyword evidence="3" id="KW-1185">Reference proteome</keyword>
<dbReference type="GO" id="GO:0009966">
    <property type="term" value="P:regulation of signal transduction"/>
    <property type="evidence" value="ECO:0007669"/>
    <property type="project" value="InterPro"/>
</dbReference>
<sequence length="174" mass="20357">MATSEHKPIRGILKNSTSFDKTEHSGKKEMTWDEMNIVATHHPADKDYGHMKITDPPTPYSKYEEPEDDELLEHQDSVDPISEDETDALDANKLAKRLEHNSKPKFMKKAAEEDDDEDDLDDLSESGKEKRKQFEQKRKLHYNEFYAVKLAKQLMEEEDEEEEDDEEEEKKNGQ</sequence>
<feature type="region of interest" description="Disordered" evidence="2">
    <location>
        <begin position="1"/>
        <end position="136"/>
    </location>
</feature>
<dbReference type="Pfam" id="PF04979">
    <property type="entry name" value="IPP-2"/>
    <property type="match status" value="1"/>
</dbReference>
<evidence type="ECO:0000256" key="1">
    <source>
        <dbReference type="ARBA" id="ARBA00005472"/>
    </source>
</evidence>
<reference evidence="4" key="1">
    <citation type="submission" date="2025-08" db="UniProtKB">
        <authorList>
            <consortium name="RefSeq"/>
        </authorList>
    </citation>
    <scope>IDENTIFICATION</scope>
    <source>
        <tissue evidence="4">Gonads</tissue>
    </source>
</reference>
<feature type="compositionally biased region" description="Basic and acidic residues" evidence="2">
    <location>
        <begin position="20"/>
        <end position="31"/>
    </location>
</feature>
<feature type="compositionally biased region" description="Basic and acidic residues" evidence="2">
    <location>
        <begin position="42"/>
        <end position="53"/>
    </location>
</feature>
<dbReference type="GeneID" id="106173090"/>
<dbReference type="RefSeq" id="XP_013409532.1">
    <property type="nucleotide sequence ID" value="XM_013554078.1"/>
</dbReference>
<feature type="compositionally biased region" description="Basic and acidic residues" evidence="2">
    <location>
        <begin position="125"/>
        <end position="136"/>
    </location>
</feature>
<dbReference type="InterPro" id="IPR007062">
    <property type="entry name" value="PPI-2"/>
</dbReference>
<gene>
    <name evidence="4" type="primary">LOC106173090</name>
</gene>
<evidence type="ECO:0000256" key="2">
    <source>
        <dbReference type="SAM" id="MobiDB-lite"/>
    </source>
</evidence>
<dbReference type="KEGG" id="lak:106173090"/>
<feature type="compositionally biased region" description="Acidic residues" evidence="2">
    <location>
        <begin position="112"/>
        <end position="124"/>
    </location>
</feature>
<evidence type="ECO:0000313" key="4">
    <source>
        <dbReference type="RefSeq" id="XP_013409532.1"/>
    </source>
</evidence>
<feature type="compositionally biased region" description="Acidic residues" evidence="2">
    <location>
        <begin position="156"/>
        <end position="168"/>
    </location>
</feature>
<dbReference type="PANTHER" id="PTHR12398:SF20">
    <property type="entry name" value="PROTEIN PHOSPHATASE 1 REGULATORY INHIBITOR SUBUNIT 2"/>
    <property type="match status" value="1"/>
</dbReference>
<comment type="similarity">
    <text evidence="1">Belongs to the protein phosphatase inhibitor 2 family.</text>
</comment>
<proteinExistence type="inferred from homology"/>